<feature type="domain" description="B box-type" evidence="9">
    <location>
        <begin position="139"/>
        <end position="180"/>
    </location>
</feature>
<evidence type="ECO:0000256" key="6">
    <source>
        <dbReference type="SAM" id="MobiDB-lite"/>
    </source>
</evidence>
<dbReference type="InterPro" id="IPR011011">
    <property type="entry name" value="Znf_FYVE_PHD"/>
</dbReference>
<dbReference type="PROSITE" id="PS50089">
    <property type="entry name" value="ZF_RING_2"/>
    <property type="match status" value="1"/>
</dbReference>
<dbReference type="InterPro" id="IPR017907">
    <property type="entry name" value="Znf_RING_CS"/>
</dbReference>
<dbReference type="PROSITE" id="PS00518">
    <property type="entry name" value="ZF_RING_1"/>
    <property type="match status" value="1"/>
</dbReference>
<dbReference type="GO" id="GO:0005654">
    <property type="term" value="C:nucleoplasm"/>
    <property type="evidence" value="ECO:0007669"/>
    <property type="project" value="TreeGrafter"/>
</dbReference>
<keyword evidence="3" id="KW-0862">Zinc</keyword>
<dbReference type="SMART" id="SM00184">
    <property type="entry name" value="RING"/>
    <property type="match status" value="2"/>
</dbReference>
<reference evidence="10" key="1">
    <citation type="submission" date="2023-08" db="EMBL/GenBank/DDBJ databases">
        <title>Pelteobagrus vachellii genome.</title>
        <authorList>
            <person name="Liu H."/>
        </authorList>
    </citation>
    <scope>NUCLEOTIDE SEQUENCE</scope>
    <source>
        <strain evidence="10">PRFRI_2022a</strain>
        <tissue evidence="10">Muscle</tissue>
    </source>
</reference>
<feature type="compositionally biased region" description="Low complexity" evidence="6">
    <location>
        <begin position="597"/>
        <end position="609"/>
    </location>
</feature>
<dbReference type="Pfam" id="PF00643">
    <property type="entry name" value="zf-B_box"/>
    <property type="match status" value="2"/>
</dbReference>
<dbReference type="Pfam" id="PF00628">
    <property type="entry name" value="PHD"/>
    <property type="match status" value="1"/>
</dbReference>
<dbReference type="Gene3D" id="3.30.40.10">
    <property type="entry name" value="Zinc/RING finger domain, C3HC4 (zinc finger)"/>
    <property type="match status" value="2"/>
</dbReference>
<dbReference type="PROSITE" id="PS50119">
    <property type="entry name" value="ZF_BBOX"/>
    <property type="match status" value="2"/>
</dbReference>
<proteinExistence type="predicted"/>
<sequence>MEEEREHVSVHKGRTDFPSSLMVKKAESCAVCRTKLSFSSEPKLLPCLHMMCKSCIVKTTDDNNAKECPVCGQSFYLSEVTDCFIFEDSAPKCGGCEESALIGWCQECGEALCSDCVFAHQRVKVTRNHTIIPRESGLSTSLRCTSHKQEQLKFFCVTCDQLTCRDCQLIDHRNHRFLLLEEALVSQKEQLKKLLDSISEQKNSVQSRLQDLDKRLHDIKGLKASSEKQLQKVLRSLYLSLVLRCRQLSTELGGLCDEEEKSLEVMKMSLKKLEDRQEYITAFLQKILSTEGQCILRHKMQIEKCTQRVLSQNKPLPDTMIHLSLSLNQQTCSIIKNFASFKVTRVPLPAKGKNSNGNKPQNTPKDSDKNSSGLISESGATLSVSDIASTQTTSLSVSQAASVLPERGQSDSASSKPVQPTRSLADTMSHASSSSVSNNSTPSSAQSNMTPYVVSQAGKHLPQSVYPQASQLPQVFKSQFCPQPTSLLQSTSYPDQSVLNNISSKRPQQSVVLPKVLLPQSQSGAVLATAAPPGHASRPSIACPSVLVQTSSFQTSQTSSVTNTQSHTLSSNQFVPSLITLSPFAQSSQAISNPHPSTLNSSSNQTQQSILHSQTVSDQSFPSHTAPTNKVLHYSPAVSNTVSENVQPSQSVGTQSNRLQLTLLTVPNVISPLYSGKAWKFYHYTPILTVNNGTILSCAPQPDPGLTTVPGNSNKNLEPPAPSTPPLLAAPIPSMCSNTGLIECGTQTIQIPKRDLPVKAPADSVCDGDASVCSRASPIAKESDSNLHASTVQGKEITSRKALEVHQPQDPLSISSIKDCPNDQSIFTSSELQLKSTSTRSVKENPSTKHWLKGLPSSFREILCSEMKVHPQDVCSRPALEHASIPNAKDNEKTDANDSEMVEGMDDSKEEPISTENSNNRILLVSLLRLPISGSSLSQFRIVPGSQKDEILLQEIDENKSIQRCLRIAAPPAAALPSESCSSKCSLLVDVLDCVVCLSAGASLQCAECGRTFHTSCHVPPIIFNPTAMWVCSLCQDLLDDTDPFRCNRLKEPYLSLPDQRRCEQLLLSLMCENHSYLLYKTIKQPAGCVEFGIIVGRLLGKRSPPYRSAAEMVSDLWALFHNLSSNSTKKDLVMNLQSSFQQRLNVSFGKSIHASLLRPLSNGDHMRAPETEPDREKAKNTLKRMKAFLAANYTPVAKKVRTKNT</sequence>
<keyword evidence="5" id="KW-0175">Coiled coil</keyword>
<dbReference type="GO" id="GO:0060340">
    <property type="term" value="P:positive regulation of type I interferon-mediated signaling pathway"/>
    <property type="evidence" value="ECO:0007669"/>
    <property type="project" value="TreeGrafter"/>
</dbReference>
<feature type="domain" description="B box-type" evidence="9">
    <location>
        <begin position="88"/>
        <end position="134"/>
    </location>
</feature>
<comment type="caution">
    <text evidence="10">The sequence shown here is derived from an EMBL/GenBank/DDBJ whole genome shotgun (WGS) entry which is preliminary data.</text>
</comment>
<keyword evidence="11" id="KW-1185">Reference proteome</keyword>
<feature type="compositionally biased region" description="Polar residues" evidence="6">
    <location>
        <begin position="610"/>
        <end position="628"/>
    </location>
</feature>
<keyword evidence="2 4" id="KW-0863">Zinc-finger</keyword>
<evidence type="ECO:0008006" key="12">
    <source>
        <dbReference type="Google" id="ProtNLM"/>
    </source>
</evidence>
<dbReference type="SMART" id="SM00249">
    <property type="entry name" value="PHD"/>
    <property type="match status" value="1"/>
</dbReference>
<feature type="region of interest" description="Disordered" evidence="6">
    <location>
        <begin position="586"/>
        <end position="629"/>
    </location>
</feature>
<dbReference type="PANTHER" id="PTHR25462">
    <property type="entry name" value="BONUS, ISOFORM C-RELATED"/>
    <property type="match status" value="1"/>
</dbReference>
<dbReference type="InterPro" id="IPR018957">
    <property type="entry name" value="Znf_C3HC4_RING-type"/>
</dbReference>
<evidence type="ECO:0000256" key="1">
    <source>
        <dbReference type="ARBA" id="ARBA00022723"/>
    </source>
</evidence>
<evidence type="ECO:0000259" key="7">
    <source>
        <dbReference type="PROSITE" id="PS50016"/>
    </source>
</evidence>
<name>A0AA88NA29_TACVA</name>
<evidence type="ECO:0000256" key="2">
    <source>
        <dbReference type="ARBA" id="ARBA00022771"/>
    </source>
</evidence>
<feature type="region of interest" description="Disordered" evidence="6">
    <location>
        <begin position="882"/>
        <end position="915"/>
    </location>
</feature>
<evidence type="ECO:0000256" key="3">
    <source>
        <dbReference type="ARBA" id="ARBA00022833"/>
    </source>
</evidence>
<dbReference type="Pfam" id="PF00097">
    <property type="entry name" value="zf-C3HC4"/>
    <property type="match status" value="1"/>
</dbReference>
<dbReference type="CDD" id="cd15541">
    <property type="entry name" value="PHD_TIF1_like"/>
    <property type="match status" value="1"/>
</dbReference>
<evidence type="ECO:0000313" key="11">
    <source>
        <dbReference type="Proteomes" id="UP001187315"/>
    </source>
</evidence>
<feature type="region of interest" description="Disordered" evidence="6">
    <location>
        <begin position="399"/>
        <end position="449"/>
    </location>
</feature>
<keyword evidence="1" id="KW-0479">Metal-binding</keyword>
<dbReference type="GO" id="GO:0061630">
    <property type="term" value="F:ubiquitin protein ligase activity"/>
    <property type="evidence" value="ECO:0007669"/>
    <property type="project" value="TreeGrafter"/>
</dbReference>
<feature type="compositionally biased region" description="Polar residues" evidence="6">
    <location>
        <begin position="586"/>
        <end position="596"/>
    </location>
</feature>
<dbReference type="Proteomes" id="UP001187315">
    <property type="component" value="Unassembled WGS sequence"/>
</dbReference>
<dbReference type="AlphaFoldDB" id="A0AA88NA29"/>
<evidence type="ECO:0000313" key="10">
    <source>
        <dbReference type="EMBL" id="KAK2854962.1"/>
    </source>
</evidence>
<organism evidence="10 11">
    <name type="scientific">Tachysurus vachellii</name>
    <name type="common">Darkbarbel catfish</name>
    <name type="synonym">Pelteobagrus vachellii</name>
    <dbReference type="NCBI Taxonomy" id="175792"/>
    <lineage>
        <taxon>Eukaryota</taxon>
        <taxon>Metazoa</taxon>
        <taxon>Chordata</taxon>
        <taxon>Craniata</taxon>
        <taxon>Vertebrata</taxon>
        <taxon>Euteleostomi</taxon>
        <taxon>Actinopterygii</taxon>
        <taxon>Neopterygii</taxon>
        <taxon>Teleostei</taxon>
        <taxon>Ostariophysi</taxon>
        <taxon>Siluriformes</taxon>
        <taxon>Bagridae</taxon>
        <taxon>Tachysurus</taxon>
    </lineage>
</organism>
<evidence type="ECO:0000256" key="4">
    <source>
        <dbReference type="PROSITE-ProRule" id="PRU00024"/>
    </source>
</evidence>
<feature type="compositionally biased region" description="Low complexity" evidence="6">
    <location>
        <begin position="423"/>
        <end position="448"/>
    </location>
</feature>
<accession>A0AA88NA29</accession>
<feature type="compositionally biased region" description="Polar residues" evidence="6">
    <location>
        <begin position="410"/>
        <end position="422"/>
    </location>
</feature>
<dbReference type="SUPFAM" id="SSF57903">
    <property type="entry name" value="FYVE/PHD zinc finger"/>
    <property type="match status" value="1"/>
</dbReference>
<dbReference type="InterPro" id="IPR019787">
    <property type="entry name" value="Znf_PHD-finger"/>
</dbReference>
<dbReference type="SUPFAM" id="SSF57850">
    <property type="entry name" value="RING/U-box"/>
    <property type="match status" value="1"/>
</dbReference>
<dbReference type="PANTHER" id="PTHR25462:SF299">
    <property type="entry name" value="E3 UBIQUITIN-PROTEIN LIGASE TRIM56"/>
    <property type="match status" value="1"/>
</dbReference>
<dbReference type="GO" id="GO:0008270">
    <property type="term" value="F:zinc ion binding"/>
    <property type="evidence" value="ECO:0007669"/>
    <property type="project" value="UniProtKB-KW"/>
</dbReference>
<evidence type="ECO:0000259" key="9">
    <source>
        <dbReference type="PROSITE" id="PS50119"/>
    </source>
</evidence>
<dbReference type="CDD" id="cd19775">
    <property type="entry name" value="Bbox2_TIF1_C-VI"/>
    <property type="match status" value="1"/>
</dbReference>
<dbReference type="PROSITE" id="PS01359">
    <property type="entry name" value="ZF_PHD_1"/>
    <property type="match status" value="1"/>
</dbReference>
<dbReference type="InterPro" id="IPR001965">
    <property type="entry name" value="Znf_PHD"/>
</dbReference>
<feature type="domain" description="RING-type" evidence="8">
    <location>
        <begin position="29"/>
        <end position="71"/>
    </location>
</feature>
<gene>
    <name evidence="10" type="ORF">Q7C36_006831</name>
</gene>
<feature type="compositionally biased region" description="Polar residues" evidence="6">
    <location>
        <begin position="829"/>
        <end position="840"/>
    </location>
</feature>
<dbReference type="GO" id="GO:0045087">
    <property type="term" value="P:innate immune response"/>
    <property type="evidence" value="ECO:0007669"/>
    <property type="project" value="TreeGrafter"/>
</dbReference>
<dbReference type="InterPro" id="IPR047153">
    <property type="entry name" value="TRIM45/56/19-like"/>
</dbReference>
<feature type="coiled-coil region" evidence="5">
    <location>
        <begin position="181"/>
        <end position="215"/>
    </location>
</feature>
<dbReference type="SUPFAM" id="SSF57845">
    <property type="entry name" value="B-box zinc-binding domain"/>
    <property type="match status" value="1"/>
</dbReference>
<evidence type="ECO:0000256" key="5">
    <source>
        <dbReference type="SAM" id="Coils"/>
    </source>
</evidence>
<dbReference type="InterPro" id="IPR001841">
    <property type="entry name" value="Znf_RING"/>
</dbReference>
<dbReference type="PROSITE" id="PS50016">
    <property type="entry name" value="ZF_PHD_2"/>
    <property type="match status" value="1"/>
</dbReference>
<evidence type="ECO:0000259" key="8">
    <source>
        <dbReference type="PROSITE" id="PS50089"/>
    </source>
</evidence>
<dbReference type="InterPro" id="IPR013083">
    <property type="entry name" value="Znf_RING/FYVE/PHD"/>
</dbReference>
<feature type="region of interest" description="Disordered" evidence="6">
    <location>
        <begin position="348"/>
        <end position="376"/>
    </location>
</feature>
<feature type="compositionally biased region" description="Polar residues" evidence="6">
    <location>
        <begin position="353"/>
        <end position="376"/>
    </location>
</feature>
<feature type="region of interest" description="Disordered" evidence="6">
    <location>
        <begin position="829"/>
        <end position="849"/>
    </location>
</feature>
<protein>
    <recommendedName>
        <fullName evidence="12">E3 ubiquitin-protein ligase TRIM33</fullName>
    </recommendedName>
</protein>
<feature type="domain" description="PHD-type" evidence="7">
    <location>
        <begin position="991"/>
        <end position="1038"/>
    </location>
</feature>
<dbReference type="InterPro" id="IPR000315">
    <property type="entry name" value="Znf_B-box"/>
</dbReference>
<dbReference type="InterPro" id="IPR019786">
    <property type="entry name" value="Zinc_finger_PHD-type_CS"/>
</dbReference>
<dbReference type="SMART" id="SM00336">
    <property type="entry name" value="BBOX"/>
    <property type="match status" value="2"/>
</dbReference>
<dbReference type="Gene3D" id="3.30.160.60">
    <property type="entry name" value="Classic Zinc Finger"/>
    <property type="match status" value="1"/>
</dbReference>
<dbReference type="EMBL" id="JAVHJS010000006">
    <property type="protein sequence ID" value="KAK2854962.1"/>
    <property type="molecule type" value="Genomic_DNA"/>
</dbReference>